<comment type="caution">
    <text evidence="2">The sequence shown here is derived from an EMBL/GenBank/DDBJ whole genome shotgun (WGS) entry which is preliminary data.</text>
</comment>
<gene>
    <name evidence="2" type="ORF">AKJ36_01055</name>
</gene>
<keyword evidence="3" id="KW-1185">Reference proteome</keyword>
<evidence type="ECO:0000313" key="3">
    <source>
        <dbReference type="Proteomes" id="UP000070155"/>
    </source>
</evidence>
<sequence>MPEREESIKYSGLVVFFLGVGLLLLTFYIVYSVFMHPGALKGFAELAPEMKGEGAAELINPMVEVMVYVIAALLLWVMGSVGGRIAKHGLDMYRS</sequence>
<evidence type="ECO:0000256" key="1">
    <source>
        <dbReference type="SAM" id="Phobius"/>
    </source>
</evidence>
<keyword evidence="1" id="KW-0472">Membrane</keyword>
<dbReference type="AlphaFoldDB" id="A0A133UME0"/>
<protein>
    <submittedName>
        <fullName evidence="2">Uncharacterized protein</fullName>
    </submittedName>
</protein>
<feature type="transmembrane region" description="Helical" evidence="1">
    <location>
        <begin position="65"/>
        <end position="86"/>
    </location>
</feature>
<dbReference type="EMBL" id="LHXQ01000009">
    <property type="protein sequence ID" value="KXA95266.1"/>
    <property type="molecule type" value="Genomic_DNA"/>
</dbReference>
<name>A0A133UME0_9EURY</name>
<feature type="transmembrane region" description="Helical" evidence="1">
    <location>
        <begin position="12"/>
        <end position="34"/>
    </location>
</feature>
<keyword evidence="1" id="KW-0812">Transmembrane</keyword>
<evidence type="ECO:0000313" key="2">
    <source>
        <dbReference type="EMBL" id="KXA95266.1"/>
    </source>
</evidence>
<proteinExistence type="predicted"/>
<dbReference type="Proteomes" id="UP000070155">
    <property type="component" value="Unassembled WGS sequence"/>
</dbReference>
<organism evidence="2 3">
    <name type="scientific">candidate division MSBL1 archaeon SCGC-AAA259I07</name>
    <dbReference type="NCBI Taxonomy" id="1698266"/>
    <lineage>
        <taxon>Archaea</taxon>
        <taxon>Methanobacteriati</taxon>
        <taxon>Methanobacteriota</taxon>
        <taxon>candidate division MSBL1</taxon>
    </lineage>
</organism>
<accession>A0A133UME0</accession>
<keyword evidence="1" id="KW-1133">Transmembrane helix</keyword>
<reference evidence="2 3" key="1">
    <citation type="journal article" date="2016" name="Sci. Rep.">
        <title>Metabolic traits of an uncultured archaeal lineage -MSBL1- from brine pools of the Red Sea.</title>
        <authorList>
            <person name="Mwirichia R."/>
            <person name="Alam I."/>
            <person name="Rashid M."/>
            <person name="Vinu M."/>
            <person name="Ba-Alawi W."/>
            <person name="Anthony Kamau A."/>
            <person name="Kamanda Ngugi D."/>
            <person name="Goker M."/>
            <person name="Klenk H.P."/>
            <person name="Bajic V."/>
            <person name="Stingl U."/>
        </authorList>
    </citation>
    <scope>NUCLEOTIDE SEQUENCE [LARGE SCALE GENOMIC DNA]</scope>
    <source>
        <strain evidence="2">SCGC-AAA259I07</strain>
    </source>
</reference>